<protein>
    <recommendedName>
        <fullName evidence="2">adenosylhomocysteine nucleosidase</fullName>
        <ecNumber evidence="2">3.2.2.9</ecNumber>
    </recommendedName>
</protein>
<evidence type="ECO:0000259" key="6">
    <source>
        <dbReference type="Pfam" id="PF01048"/>
    </source>
</evidence>
<dbReference type="NCBIfam" id="NF004079">
    <property type="entry name" value="PRK05584.1"/>
    <property type="match status" value="1"/>
</dbReference>
<dbReference type="Gene3D" id="3.40.50.1580">
    <property type="entry name" value="Nucleoside phosphorylase domain"/>
    <property type="match status" value="1"/>
</dbReference>
<sequence length="231" mass="25388">MIAIIGAMDEEVAMLKERMTEVQVERWASMEFYKGKLEGKDTVVVRSGIGKVNAAMCAQLLADRYAPSCIINTGIAGSLDAEINIGDIVLSTDALQHDMDAGAFGYEAGQIPRVDTLSFPAEGELVRLAEECCRRVNPEINVFAGRVVSGDQFISDKEKKKWIRETFSGMCTEMEGAAIAQVCYFNRIPFLIVRAISDKADDSAGVDYPVFEAQAIRHSVRLMAEMVRCMG</sequence>
<dbReference type="EC" id="3.2.2.9" evidence="2"/>
<keyword evidence="8" id="KW-1185">Reference proteome</keyword>
<accession>A0ABQ0B2V7</accession>
<feature type="domain" description="Nucleoside phosphorylase" evidence="6">
    <location>
        <begin position="2"/>
        <end position="218"/>
    </location>
</feature>
<dbReference type="CDD" id="cd09008">
    <property type="entry name" value="MTAN"/>
    <property type="match status" value="1"/>
</dbReference>
<name>A0ABQ0B2V7_9FIRM</name>
<dbReference type="EMBL" id="BAABXL010000001">
    <property type="protein sequence ID" value="GAA6270609.1"/>
    <property type="molecule type" value="Genomic_DNA"/>
</dbReference>
<dbReference type="InterPro" id="IPR000845">
    <property type="entry name" value="Nucleoside_phosphorylase_d"/>
</dbReference>
<comment type="pathway">
    <text evidence="1">Amino-acid biosynthesis; L-methionine biosynthesis via salvage pathway; S-methyl-5-thio-alpha-D-ribose 1-phosphate from S-methyl-5'-thioadenosine (hydrolase route): step 1/2.</text>
</comment>
<dbReference type="Proteomes" id="UP001600894">
    <property type="component" value="Unassembled WGS sequence"/>
</dbReference>
<comment type="caution">
    <text evidence="7">The sequence shown here is derived from an EMBL/GenBank/DDBJ whole genome shotgun (WGS) entry which is preliminary data.</text>
</comment>
<keyword evidence="3" id="KW-0028">Amino-acid biosynthesis</keyword>
<proteinExistence type="predicted"/>
<dbReference type="NCBIfam" id="TIGR01704">
    <property type="entry name" value="MTA_SAH-Nsdase"/>
    <property type="match status" value="1"/>
</dbReference>
<evidence type="ECO:0000313" key="7">
    <source>
        <dbReference type="EMBL" id="GAA6270609.1"/>
    </source>
</evidence>
<dbReference type="PANTHER" id="PTHR46832">
    <property type="entry name" value="5'-METHYLTHIOADENOSINE/S-ADENOSYLHOMOCYSTEINE NUCLEOSIDASE"/>
    <property type="match status" value="1"/>
</dbReference>
<organism evidence="7 8">
    <name type="scientific">Enterocloster alcoholdehydrogenati</name>
    <dbReference type="NCBI Taxonomy" id="2547410"/>
    <lineage>
        <taxon>Bacteria</taxon>
        <taxon>Bacillati</taxon>
        <taxon>Bacillota</taxon>
        <taxon>Clostridia</taxon>
        <taxon>Lachnospirales</taxon>
        <taxon>Lachnospiraceae</taxon>
        <taxon>Enterocloster</taxon>
    </lineage>
</organism>
<evidence type="ECO:0000256" key="1">
    <source>
        <dbReference type="ARBA" id="ARBA00004945"/>
    </source>
</evidence>
<evidence type="ECO:0000313" key="8">
    <source>
        <dbReference type="Proteomes" id="UP001600894"/>
    </source>
</evidence>
<dbReference type="PANTHER" id="PTHR46832:SF1">
    <property type="entry name" value="5'-METHYLTHIOADENOSINE_S-ADENOSYLHOMOCYSTEINE NUCLEOSIDASE"/>
    <property type="match status" value="1"/>
</dbReference>
<reference evidence="7 8" key="1">
    <citation type="submission" date="2024-04" db="EMBL/GenBank/DDBJ databases">
        <title>Defined microbial consortia suppress multidrug-resistant proinflammatory Enterobacteriaceae via ecological control.</title>
        <authorList>
            <person name="Furuichi M."/>
            <person name="Kawaguchi T."/>
            <person name="Pust M."/>
            <person name="Yasuma K."/>
            <person name="Plichta D."/>
            <person name="Hasegawa N."/>
            <person name="Ohya T."/>
            <person name="Bhattarai S."/>
            <person name="Sasajima S."/>
            <person name="Aoto Y."/>
            <person name="Tuganbaev T."/>
            <person name="Yaginuma M."/>
            <person name="Ueda M."/>
            <person name="Okahashi N."/>
            <person name="Amafuji K."/>
            <person name="Kiridooshi Y."/>
            <person name="Sugita K."/>
            <person name="Strazar M."/>
            <person name="Skelly A."/>
            <person name="Suda W."/>
            <person name="Hattori M."/>
            <person name="Nakamoto N."/>
            <person name="Caballero S."/>
            <person name="Norman J."/>
            <person name="Olle B."/>
            <person name="Tanoue T."/>
            <person name="Arita M."/>
            <person name="Bucci V."/>
            <person name="Atarashi K."/>
            <person name="Xavier R."/>
            <person name="Honda K."/>
        </authorList>
    </citation>
    <scope>NUCLEOTIDE SEQUENCE [LARGE SCALE GENOMIC DNA]</scope>
    <source>
        <strain evidence="8">f13</strain>
    </source>
</reference>
<evidence type="ECO:0000256" key="2">
    <source>
        <dbReference type="ARBA" id="ARBA00011974"/>
    </source>
</evidence>
<evidence type="ECO:0000256" key="4">
    <source>
        <dbReference type="ARBA" id="ARBA00022801"/>
    </source>
</evidence>
<dbReference type="SUPFAM" id="SSF53167">
    <property type="entry name" value="Purine and uridine phosphorylases"/>
    <property type="match status" value="1"/>
</dbReference>
<dbReference type="RefSeq" id="WP_176255220.1">
    <property type="nucleotide sequence ID" value="NZ_BAABXL010000001.1"/>
</dbReference>
<keyword evidence="4" id="KW-0378">Hydrolase</keyword>
<evidence type="ECO:0000256" key="5">
    <source>
        <dbReference type="ARBA" id="ARBA00023167"/>
    </source>
</evidence>
<dbReference type="InterPro" id="IPR010049">
    <property type="entry name" value="MTA_SAH_Nsdase"/>
</dbReference>
<dbReference type="InterPro" id="IPR035994">
    <property type="entry name" value="Nucleoside_phosphorylase_sf"/>
</dbReference>
<dbReference type="Pfam" id="PF01048">
    <property type="entry name" value="PNP_UDP_1"/>
    <property type="match status" value="1"/>
</dbReference>
<evidence type="ECO:0000256" key="3">
    <source>
        <dbReference type="ARBA" id="ARBA00022605"/>
    </source>
</evidence>
<gene>
    <name evidence="7" type="ORF">F130042H8_36690</name>
</gene>
<keyword evidence="5" id="KW-0486">Methionine biosynthesis</keyword>